<dbReference type="CDD" id="cd02042">
    <property type="entry name" value="ParAB_family"/>
    <property type="match status" value="1"/>
</dbReference>
<dbReference type="RefSeq" id="WP_189047435.1">
    <property type="nucleotide sequence ID" value="NZ_BMJQ01000008.1"/>
</dbReference>
<name>A0A8J2YUC7_9PROT</name>
<evidence type="ECO:0000313" key="3">
    <source>
        <dbReference type="Proteomes" id="UP000646365"/>
    </source>
</evidence>
<dbReference type="Gene3D" id="3.40.50.300">
    <property type="entry name" value="P-loop containing nucleotide triphosphate hydrolases"/>
    <property type="match status" value="1"/>
</dbReference>
<reference evidence="2" key="2">
    <citation type="submission" date="2020-09" db="EMBL/GenBank/DDBJ databases">
        <authorList>
            <person name="Sun Q."/>
            <person name="Zhou Y."/>
        </authorList>
    </citation>
    <scope>NUCLEOTIDE SEQUENCE</scope>
    <source>
        <strain evidence="2">CGMCC 1.15725</strain>
    </source>
</reference>
<dbReference type="SUPFAM" id="SSF52540">
    <property type="entry name" value="P-loop containing nucleoside triphosphate hydrolases"/>
    <property type="match status" value="1"/>
</dbReference>
<comment type="caution">
    <text evidence="2">The sequence shown here is derived from an EMBL/GenBank/DDBJ whole genome shotgun (WGS) entry which is preliminary data.</text>
</comment>
<keyword evidence="3" id="KW-1185">Reference proteome</keyword>
<sequence length="212" mass="22474">MAARVITIAQQKGGAGKTTLAAHLALAWLAQGERVALVDIDPQGSLSQWFALRAERLGAGKTGVDLTQLNGWRASAEIDRLKRDHTLVVVDSPPHAQTDAKIAVRAADLVVIPVQPSPLDVWATRPTIDLAVAEKVPVLLVMNRVPTRRAMTDDMIAALNGVKAELADARIGNRSGLAMSMAAGLGIAEHAPDTIAAREIGKAAREILRRIG</sequence>
<protein>
    <submittedName>
        <fullName evidence="2">Cobyrinic acid a,c-diamide synthase</fullName>
    </submittedName>
</protein>
<dbReference type="InterPro" id="IPR048089">
    <property type="entry name" value="McdA"/>
</dbReference>
<evidence type="ECO:0000259" key="1">
    <source>
        <dbReference type="Pfam" id="PF01656"/>
    </source>
</evidence>
<dbReference type="Pfam" id="PF01656">
    <property type="entry name" value="CbiA"/>
    <property type="match status" value="1"/>
</dbReference>
<dbReference type="InterPro" id="IPR050678">
    <property type="entry name" value="DNA_Partitioning_ATPase"/>
</dbReference>
<dbReference type="InterPro" id="IPR002586">
    <property type="entry name" value="CobQ/CobB/MinD/ParA_Nub-bd_dom"/>
</dbReference>
<dbReference type="PIRSF" id="PIRSF009320">
    <property type="entry name" value="Nuc_binding_HP_1000"/>
    <property type="match status" value="1"/>
</dbReference>
<dbReference type="EMBL" id="BMJQ01000008">
    <property type="protein sequence ID" value="GGF23161.1"/>
    <property type="molecule type" value="Genomic_DNA"/>
</dbReference>
<organism evidence="2 3">
    <name type="scientific">Aliidongia dinghuensis</name>
    <dbReference type="NCBI Taxonomy" id="1867774"/>
    <lineage>
        <taxon>Bacteria</taxon>
        <taxon>Pseudomonadati</taxon>
        <taxon>Pseudomonadota</taxon>
        <taxon>Alphaproteobacteria</taxon>
        <taxon>Rhodospirillales</taxon>
        <taxon>Dongiaceae</taxon>
        <taxon>Aliidongia</taxon>
    </lineage>
</organism>
<reference evidence="2" key="1">
    <citation type="journal article" date="2014" name="Int. J. Syst. Evol. Microbiol.">
        <title>Complete genome sequence of Corynebacterium casei LMG S-19264T (=DSM 44701T), isolated from a smear-ripened cheese.</title>
        <authorList>
            <consortium name="US DOE Joint Genome Institute (JGI-PGF)"/>
            <person name="Walter F."/>
            <person name="Albersmeier A."/>
            <person name="Kalinowski J."/>
            <person name="Ruckert C."/>
        </authorList>
    </citation>
    <scope>NUCLEOTIDE SEQUENCE</scope>
    <source>
        <strain evidence="2">CGMCC 1.15725</strain>
    </source>
</reference>
<accession>A0A8J2YUC7</accession>
<evidence type="ECO:0000313" key="2">
    <source>
        <dbReference type="EMBL" id="GGF23161.1"/>
    </source>
</evidence>
<dbReference type="Proteomes" id="UP000646365">
    <property type="component" value="Unassembled WGS sequence"/>
</dbReference>
<dbReference type="NCBIfam" id="NF041546">
    <property type="entry name" value="ParA_partition"/>
    <property type="match status" value="1"/>
</dbReference>
<gene>
    <name evidence="2" type="ORF">GCM10011611_31580</name>
</gene>
<dbReference type="PANTHER" id="PTHR13696">
    <property type="entry name" value="P-LOOP CONTAINING NUCLEOSIDE TRIPHOSPHATE HYDROLASE"/>
    <property type="match status" value="1"/>
</dbReference>
<dbReference type="PANTHER" id="PTHR13696:SF96">
    <property type="entry name" value="COBQ_COBB_MIND_PARA NUCLEOTIDE BINDING DOMAIN-CONTAINING PROTEIN"/>
    <property type="match status" value="1"/>
</dbReference>
<feature type="domain" description="CobQ/CobB/MinD/ParA nucleotide binding" evidence="1">
    <location>
        <begin position="6"/>
        <end position="53"/>
    </location>
</feature>
<dbReference type="AlphaFoldDB" id="A0A8J2YUC7"/>
<dbReference type="InterPro" id="IPR027417">
    <property type="entry name" value="P-loop_NTPase"/>
</dbReference>
<proteinExistence type="predicted"/>